<dbReference type="InterPro" id="IPR001650">
    <property type="entry name" value="Helicase_C-like"/>
</dbReference>
<dbReference type="GO" id="GO:0051607">
    <property type="term" value="P:defense response to virus"/>
    <property type="evidence" value="ECO:0007669"/>
    <property type="project" value="UniProtKB-KW"/>
</dbReference>
<dbReference type="SUPFAM" id="SSF52540">
    <property type="entry name" value="P-loop containing nucleoside triphosphate hydrolases"/>
    <property type="match status" value="1"/>
</dbReference>
<evidence type="ECO:0000313" key="14">
    <source>
        <dbReference type="Proteomes" id="UP000297951"/>
    </source>
</evidence>
<evidence type="ECO:0000259" key="12">
    <source>
        <dbReference type="PROSITE" id="PS51643"/>
    </source>
</evidence>
<dbReference type="GO" id="GO:0016787">
    <property type="term" value="F:hydrolase activity"/>
    <property type="evidence" value="ECO:0007669"/>
    <property type="project" value="UniProtKB-KW"/>
</dbReference>
<accession>A0A4Y9F300</accession>
<comment type="similarity">
    <text evidence="2">In the central section; belongs to the CRISPR-associated helicase Cas3 family.</text>
</comment>
<dbReference type="Pfam" id="PF18395">
    <property type="entry name" value="Cas3_C"/>
    <property type="match status" value="1"/>
</dbReference>
<dbReference type="InterPro" id="IPR050547">
    <property type="entry name" value="DEAD_box_RNA_helicases"/>
</dbReference>
<dbReference type="Proteomes" id="UP000297951">
    <property type="component" value="Unassembled WGS sequence"/>
</dbReference>
<gene>
    <name evidence="13" type="primary">cas3</name>
    <name evidence="13" type="ORF">E4U03_07360</name>
</gene>
<organism evidence="13 14">
    <name type="scientific">Rothia nasimurium</name>
    <dbReference type="NCBI Taxonomy" id="85336"/>
    <lineage>
        <taxon>Bacteria</taxon>
        <taxon>Bacillati</taxon>
        <taxon>Actinomycetota</taxon>
        <taxon>Actinomycetes</taxon>
        <taxon>Micrococcales</taxon>
        <taxon>Micrococcaceae</taxon>
        <taxon>Rothia</taxon>
    </lineage>
</organism>
<evidence type="ECO:0000313" key="13">
    <source>
        <dbReference type="EMBL" id="TFU22040.1"/>
    </source>
</evidence>
<dbReference type="InterPro" id="IPR054712">
    <property type="entry name" value="Cas3-like_dom"/>
</dbReference>
<feature type="coiled-coil region" evidence="10">
    <location>
        <begin position="773"/>
        <end position="800"/>
    </location>
</feature>
<dbReference type="GO" id="GO:0003723">
    <property type="term" value="F:RNA binding"/>
    <property type="evidence" value="ECO:0007669"/>
    <property type="project" value="TreeGrafter"/>
</dbReference>
<evidence type="ECO:0000256" key="8">
    <source>
        <dbReference type="ARBA" id="ARBA00022840"/>
    </source>
</evidence>
<evidence type="ECO:0000256" key="3">
    <source>
        <dbReference type="ARBA" id="ARBA00022722"/>
    </source>
</evidence>
<keyword evidence="10" id="KW-0175">Coiled coil</keyword>
<dbReference type="GO" id="GO:0003724">
    <property type="term" value="F:RNA helicase activity"/>
    <property type="evidence" value="ECO:0007669"/>
    <property type="project" value="TreeGrafter"/>
</dbReference>
<dbReference type="NCBIfam" id="TIGR01587">
    <property type="entry name" value="cas3_core"/>
    <property type="match status" value="1"/>
</dbReference>
<dbReference type="NCBIfam" id="TIGR01596">
    <property type="entry name" value="cas3_HD"/>
    <property type="match status" value="1"/>
</dbReference>
<comment type="similarity">
    <text evidence="1">In the N-terminal section; belongs to the CRISPR-associated nuclease Cas3-HD family.</text>
</comment>
<dbReference type="GO" id="GO:0046872">
    <property type="term" value="F:metal ion binding"/>
    <property type="evidence" value="ECO:0007669"/>
    <property type="project" value="UniProtKB-KW"/>
</dbReference>
<evidence type="ECO:0000256" key="10">
    <source>
        <dbReference type="SAM" id="Coils"/>
    </source>
</evidence>
<keyword evidence="8" id="KW-0067">ATP-binding</keyword>
<evidence type="ECO:0000256" key="6">
    <source>
        <dbReference type="ARBA" id="ARBA00022801"/>
    </source>
</evidence>
<keyword evidence="4" id="KW-0479">Metal-binding</keyword>
<dbReference type="PANTHER" id="PTHR47963">
    <property type="entry name" value="DEAD-BOX ATP-DEPENDENT RNA HELICASE 47, MITOCHONDRIAL"/>
    <property type="match status" value="1"/>
</dbReference>
<keyword evidence="5" id="KW-0547">Nucleotide-binding</keyword>
<evidence type="ECO:0000259" key="11">
    <source>
        <dbReference type="PROSITE" id="PS51194"/>
    </source>
</evidence>
<dbReference type="SMART" id="SM00487">
    <property type="entry name" value="DEXDc"/>
    <property type="match status" value="1"/>
</dbReference>
<keyword evidence="6" id="KW-0378">Hydrolase</keyword>
<evidence type="ECO:0000256" key="1">
    <source>
        <dbReference type="ARBA" id="ARBA00006847"/>
    </source>
</evidence>
<protein>
    <submittedName>
        <fullName evidence="13">CRISPR-associated helicase Cas3</fullName>
    </submittedName>
</protein>
<dbReference type="AlphaFoldDB" id="A0A4Y9F300"/>
<dbReference type="PROSITE" id="PS51643">
    <property type="entry name" value="HD_CAS3"/>
    <property type="match status" value="1"/>
</dbReference>
<dbReference type="Gene3D" id="1.10.3210.30">
    <property type="match status" value="1"/>
</dbReference>
<evidence type="ECO:0000256" key="5">
    <source>
        <dbReference type="ARBA" id="ARBA00022741"/>
    </source>
</evidence>
<dbReference type="InterPro" id="IPR038257">
    <property type="entry name" value="CRISPR-assoc_Cas3_HD_sf"/>
</dbReference>
<dbReference type="EMBL" id="SPQC01000023">
    <property type="protein sequence ID" value="TFU22040.1"/>
    <property type="molecule type" value="Genomic_DNA"/>
</dbReference>
<keyword evidence="7" id="KW-0347">Helicase</keyword>
<dbReference type="OrthoDB" id="9810236at2"/>
<dbReference type="InterPro" id="IPR011545">
    <property type="entry name" value="DEAD/DEAH_box_helicase_dom"/>
</dbReference>
<dbReference type="InterPro" id="IPR006483">
    <property type="entry name" value="CRISPR-assoc_Cas3_HD"/>
</dbReference>
<keyword evidence="3" id="KW-0540">Nuclease</keyword>
<dbReference type="PROSITE" id="PS51194">
    <property type="entry name" value="HELICASE_CTER"/>
    <property type="match status" value="1"/>
</dbReference>
<dbReference type="InterPro" id="IPR041372">
    <property type="entry name" value="Cas3_C"/>
</dbReference>
<dbReference type="CDD" id="cd17930">
    <property type="entry name" value="DEXHc_cas3"/>
    <property type="match status" value="1"/>
</dbReference>
<reference evidence="13 14" key="1">
    <citation type="submission" date="2019-03" db="EMBL/GenBank/DDBJ databases">
        <title>Diversity of the mouse oral microbiome.</title>
        <authorList>
            <person name="Joseph S."/>
            <person name="Aduse-Opoku J."/>
            <person name="Curtis M."/>
            <person name="Wade W."/>
            <person name="Hashim A."/>
        </authorList>
    </citation>
    <scope>NUCLEOTIDE SEQUENCE [LARGE SCALE GENOMIC DNA]</scope>
    <source>
        <strain evidence="14">irhom_31</strain>
    </source>
</reference>
<dbReference type="GO" id="GO:0005524">
    <property type="term" value="F:ATP binding"/>
    <property type="evidence" value="ECO:0007669"/>
    <property type="project" value="UniProtKB-KW"/>
</dbReference>
<dbReference type="CDD" id="cd09641">
    <property type="entry name" value="Cas3''_I"/>
    <property type="match status" value="1"/>
</dbReference>
<evidence type="ECO:0000256" key="9">
    <source>
        <dbReference type="ARBA" id="ARBA00023118"/>
    </source>
</evidence>
<sequence length="962" mass="106869">MKQLFTGDFPSWSPQAASLWAKTDRSDDQSTDWLNLPQHMMDSAQAGAYLWSHYLSENHRSFIQRQLGLSNEDCQRFVAFLCGSHDVGKASHSFASQLNESSRYSFLADQIRATGLSLPSAVPSDQWSPHSAASYIILAQFFDEKFGQSSYRTLSHLGQILGAHHGLPAGGDHRKNAKREVDNLSDGWAIVHNELLSKILELTQAEPAIIKLLSQRTKLKDNAKMILAGVVIMADWIASNANYFPLGLFAPGDQRARFESATSKLRLPPSWKSEDFSYRTPGEIYAAKFLWDATSSPRPVQEAVIEVLNLENPPSMLIIEAPMGEGKTEAALVAAEKLAHLNGCSGIFFGAPTMATTDALFTRIKRWAEQSHNSPVISMYLGHSKNQLNPFYTSMGRYARYNLDDEDQHSAHNHSQVIAHQWFRGRKQGILSSLVVATVDQVLMMALQSKHLMLRHLGLAGKVVVIDEVHSYGAYMNHYMETALRWLGSYGAPVVLLSATLPHETKAKLAVAYQSGLRGKRTSAEAVPSAGIAYPVITAVAANSIDVYEVEASSRSTTYTVEPMADDDASLEQLMGQVREGGGCLLVICNTVDRAQAAYQLAQQQVGDDAYLLHSRYMAVERVQRESHLVQELGPGASLGQGRPDRRIVVATQVVEQSLDLDFDCMVTDIAPIDLILQRLGRLHRHQRLPEDRPQWAQEPRLYVRGMQELPTEDSSPVFAPGVDAVYQAALLLPTCSELSLHVGVERVLKVPSEIPSLVEAVYSSSHVLPAWEDTYQRARQQLDSELETARKKSESFRAELSRSVREFSEVWAAQSGDLSDEEGAAQVRDTEPTLEVVLVQKVGDGYYAPLPWLVEDGESPALPVGLTPDADTAYLLAQCTVRLPYQLSRSWLLDEVLDQLEQATDLAWQKSPLLKGLLQVTLDENFETELAGFRLRYSQELGLELLNKPTYRKENHEFNGN</sequence>
<feature type="domain" description="HD Cas3-type" evidence="12">
    <location>
        <begin position="29"/>
        <end position="237"/>
    </location>
</feature>
<comment type="caution">
    <text evidence="13">The sequence shown here is derived from an EMBL/GenBank/DDBJ whole genome shotgun (WGS) entry which is preliminary data.</text>
</comment>
<dbReference type="RefSeq" id="WP_135012910.1">
    <property type="nucleotide sequence ID" value="NZ_JADGLK010000023.1"/>
</dbReference>
<dbReference type="PANTHER" id="PTHR47963:SF9">
    <property type="entry name" value="CRISPR-ASSOCIATED ENDONUCLEASE_HELICASE CAS3"/>
    <property type="match status" value="1"/>
</dbReference>
<dbReference type="InterPro" id="IPR006474">
    <property type="entry name" value="Helicase_Cas3_CRISPR-ass_core"/>
</dbReference>
<dbReference type="GO" id="GO:0004518">
    <property type="term" value="F:nuclease activity"/>
    <property type="evidence" value="ECO:0007669"/>
    <property type="project" value="UniProtKB-KW"/>
</dbReference>
<feature type="domain" description="Helicase C-terminal" evidence="11">
    <location>
        <begin position="570"/>
        <end position="727"/>
    </location>
</feature>
<name>A0A4Y9F300_9MICC</name>
<dbReference type="Pfam" id="PF18019">
    <property type="entry name" value="Cas3_HD"/>
    <property type="match status" value="1"/>
</dbReference>
<dbReference type="InterPro" id="IPR027417">
    <property type="entry name" value="P-loop_NTPase"/>
</dbReference>
<keyword evidence="9" id="KW-0051">Antiviral defense</keyword>
<dbReference type="Pfam" id="PF22590">
    <property type="entry name" value="Cas3-like_C_2"/>
    <property type="match status" value="1"/>
</dbReference>
<dbReference type="Pfam" id="PF00270">
    <property type="entry name" value="DEAD"/>
    <property type="match status" value="1"/>
</dbReference>
<dbReference type="InterPro" id="IPR014001">
    <property type="entry name" value="Helicase_ATP-bd"/>
</dbReference>
<proteinExistence type="inferred from homology"/>
<evidence type="ECO:0000256" key="4">
    <source>
        <dbReference type="ARBA" id="ARBA00022723"/>
    </source>
</evidence>
<evidence type="ECO:0000256" key="7">
    <source>
        <dbReference type="ARBA" id="ARBA00022806"/>
    </source>
</evidence>
<dbReference type="Gene3D" id="3.40.50.300">
    <property type="entry name" value="P-loop containing nucleotide triphosphate hydrolases"/>
    <property type="match status" value="2"/>
</dbReference>
<dbReference type="SMR" id="A0A4Y9F300"/>
<evidence type="ECO:0000256" key="2">
    <source>
        <dbReference type="ARBA" id="ARBA00009046"/>
    </source>
</evidence>